<dbReference type="EMBL" id="DF968181">
    <property type="protein sequence ID" value="GAP40101.1"/>
    <property type="molecule type" value="Genomic_DNA"/>
</dbReference>
<dbReference type="EMBL" id="DF968181">
    <property type="protein sequence ID" value="GAP41835.1"/>
    <property type="molecule type" value="Genomic_DNA"/>
</dbReference>
<dbReference type="RefSeq" id="WP_062277905.1">
    <property type="nucleotide sequence ID" value="NZ_DF968180.1"/>
</dbReference>
<proteinExistence type="predicted"/>
<dbReference type="PANTHER" id="PTHR33803">
    <property type="entry name" value="IS1478 TRANSPOSASE"/>
    <property type="match status" value="1"/>
</dbReference>
<gene>
    <name evidence="3" type="ORF">ATC1_121</name>
    <name evidence="4" type="ORF">ATC1_12513</name>
    <name evidence="5" type="ORF">ATC1_12514</name>
    <name evidence="9" type="ORF">ATC1_131066</name>
    <name evidence="10" type="ORF">ATC1_131831</name>
    <name evidence="11" type="ORF">ATC1_131832</name>
    <name evidence="12" type="ORF">ATC1_131851</name>
    <name evidence="13" type="ORF">ATC1_131852</name>
    <name evidence="8" type="ORF">ATC1_13365</name>
    <name evidence="6" type="ORF">ATC1_1365</name>
    <name evidence="7" type="ORF">ATC1_1366</name>
</gene>
<dbReference type="EMBL" id="DF968181">
    <property type="protein sequence ID" value="GAP41856.1"/>
    <property type="molecule type" value="Genomic_DNA"/>
</dbReference>
<evidence type="ECO:0000313" key="6">
    <source>
        <dbReference type="EMBL" id="GAP40100.1"/>
    </source>
</evidence>
<sequence length="487" mass="57235">MYLRKNQQQDLCKTAQWYQFDRNLNPENRWVRLAEIIPWDSFEKEYAKQFSEKSRHTAHPVRMGLGTLIIQRMMDLSDRKTIEAIVESPYLQYFIGLERFEFELPFSYSMLSKWRDRIDLGMIMGLIEEIGRPGENSNTAGKKSDDERKGDNKGELIIDATCVPSDIRYPKDTDLLNEGREKQEKIIDIMYAGSSERKKKPRTYRKTARKKYLMFAKNRNPSQRAIRNAIKAQIGYVRRNFKTIDQMLEKEPGLIELLSEKQKRELETTRLVYQQQEEMYRAKKHNVENRIVSISQPYIRPIVRGKAKNKTEFGAKISISVIDGYSYLDRVQFDSYNESEDLWSQIEAYKLRTGHYPEAVLADQIYRTKENRRKCAELGIRLSGPKLGRKQVNQEKAERKIAQMDSRKRNAVEGKFGEGKRFYGMDCIKGKTEHTCKVMIALYFVVLNLAKRLRDFLSQFLDWILILCKFNIFINFGRKNGAIPQLA</sequence>
<evidence type="ECO:0000259" key="1">
    <source>
        <dbReference type="Pfam" id="PF05598"/>
    </source>
</evidence>
<dbReference type="InterPro" id="IPR047710">
    <property type="entry name" value="Transpos_IS5-like"/>
</dbReference>
<dbReference type="OrthoDB" id="9770860at2"/>
<dbReference type="EMBL" id="DF968180">
    <property type="protein sequence ID" value="GAP39975.1"/>
    <property type="molecule type" value="Genomic_DNA"/>
</dbReference>
<evidence type="ECO:0000313" key="11">
    <source>
        <dbReference type="EMBL" id="GAP41836.1"/>
    </source>
</evidence>
<dbReference type="EMBL" id="DF968181">
    <property type="protein sequence ID" value="GAP41836.1"/>
    <property type="molecule type" value="Genomic_DNA"/>
</dbReference>
<dbReference type="EMBL" id="DF968180">
    <property type="protein sequence ID" value="GAP39472.1"/>
    <property type="molecule type" value="Genomic_DNA"/>
</dbReference>
<evidence type="ECO:0000259" key="2">
    <source>
        <dbReference type="Pfam" id="PF13586"/>
    </source>
</evidence>
<name>A0A0K8PCV3_9CHLR</name>
<dbReference type="EMBL" id="DF968181">
    <property type="protein sequence ID" value="GAP40391.1"/>
    <property type="molecule type" value="Genomic_DNA"/>
</dbReference>
<dbReference type="Pfam" id="PF13586">
    <property type="entry name" value="DDE_Tnp_1_2"/>
    <property type="match status" value="1"/>
</dbReference>
<reference evidence="5" key="1">
    <citation type="journal article" date="2015" name="Genome Announc.">
        <title>Draft Genome Sequence of Anaerolineae Strain TC1, a Novel Isolate from a Methanogenic Wastewater Treatment System.</title>
        <authorList>
            <person name="Matsuura N."/>
            <person name="Tourlousse D.M."/>
            <person name="Sun L."/>
            <person name="Toyonaga M."/>
            <person name="Kuroda K."/>
            <person name="Ohashi A."/>
            <person name="Cruz R."/>
            <person name="Yamaguchi T."/>
            <person name="Sekiguchi Y."/>
        </authorList>
    </citation>
    <scope>NUCLEOTIDE SEQUENCE [LARGE SCALE GENOMIC DNA]</scope>
    <source>
        <strain evidence="5">TC1</strain>
    </source>
</reference>
<dbReference type="EMBL" id="DF968181">
    <property type="protein sequence ID" value="GAP40100.1"/>
    <property type="molecule type" value="Genomic_DNA"/>
</dbReference>
<evidence type="ECO:0000313" key="12">
    <source>
        <dbReference type="EMBL" id="GAP41855.1"/>
    </source>
</evidence>
<dbReference type="AlphaFoldDB" id="A0A0K8PCV3"/>
<feature type="domain" description="Transposase InsH N-terminal" evidence="1">
    <location>
        <begin position="20"/>
        <end position="117"/>
    </location>
</feature>
<dbReference type="Pfam" id="PF05598">
    <property type="entry name" value="DUF772"/>
    <property type="match status" value="1"/>
</dbReference>
<evidence type="ECO:0000313" key="13">
    <source>
        <dbReference type="EMBL" id="GAP41856.1"/>
    </source>
</evidence>
<dbReference type="PANTHER" id="PTHR33803:SF3">
    <property type="entry name" value="BLL1974 PROTEIN"/>
    <property type="match status" value="1"/>
</dbReference>
<dbReference type="EMBL" id="DF968181">
    <property type="protein sequence ID" value="GAP41855.1"/>
    <property type="molecule type" value="Genomic_DNA"/>
</dbReference>
<dbReference type="Proteomes" id="UP000053370">
    <property type="component" value="Unassembled WGS sequence"/>
</dbReference>
<dbReference type="NCBIfam" id="NF033578">
    <property type="entry name" value="transpos_IS5_1"/>
    <property type="match status" value="1"/>
</dbReference>
<dbReference type="EMBL" id="DF968180">
    <property type="protein sequence ID" value="GAP39974.1"/>
    <property type="molecule type" value="Genomic_DNA"/>
</dbReference>
<protein>
    <submittedName>
        <fullName evidence="5">Transposase</fullName>
    </submittedName>
</protein>
<accession>A0A0K8PCV3</accession>
<feature type="domain" description="Transposase DDE" evidence="2">
    <location>
        <begin position="360"/>
        <end position="449"/>
    </location>
</feature>
<organism evidence="5">
    <name type="scientific">Flexilinea flocculi</name>
    <dbReference type="NCBI Taxonomy" id="1678840"/>
    <lineage>
        <taxon>Bacteria</taxon>
        <taxon>Bacillati</taxon>
        <taxon>Chloroflexota</taxon>
        <taxon>Anaerolineae</taxon>
        <taxon>Anaerolineales</taxon>
        <taxon>Anaerolineaceae</taxon>
        <taxon>Flexilinea</taxon>
    </lineage>
</organism>
<evidence type="ECO:0000313" key="7">
    <source>
        <dbReference type="EMBL" id="GAP40101.1"/>
    </source>
</evidence>
<dbReference type="PATRIC" id="fig|1678840.3.peg.1116"/>
<keyword evidence="14" id="KW-1185">Reference proteome</keyword>
<evidence type="ECO:0000313" key="9">
    <source>
        <dbReference type="EMBL" id="GAP41084.1"/>
    </source>
</evidence>
<evidence type="ECO:0000313" key="8">
    <source>
        <dbReference type="EMBL" id="GAP40391.1"/>
    </source>
</evidence>
<dbReference type="EMBL" id="DF968181">
    <property type="protein sequence ID" value="GAP41084.1"/>
    <property type="molecule type" value="Genomic_DNA"/>
</dbReference>
<evidence type="ECO:0000313" key="5">
    <source>
        <dbReference type="EMBL" id="GAP39975.1"/>
    </source>
</evidence>
<dbReference type="InterPro" id="IPR008490">
    <property type="entry name" value="Transposase_InsH_N"/>
</dbReference>
<dbReference type="InterPro" id="IPR025668">
    <property type="entry name" value="Tnp_DDE_dom"/>
</dbReference>
<evidence type="ECO:0000313" key="4">
    <source>
        <dbReference type="EMBL" id="GAP39974.1"/>
    </source>
</evidence>
<evidence type="ECO:0000313" key="10">
    <source>
        <dbReference type="EMBL" id="GAP41835.1"/>
    </source>
</evidence>
<evidence type="ECO:0000313" key="14">
    <source>
        <dbReference type="Proteomes" id="UP000053370"/>
    </source>
</evidence>
<evidence type="ECO:0000313" key="3">
    <source>
        <dbReference type="EMBL" id="GAP39472.1"/>
    </source>
</evidence>